<dbReference type="PROSITE" id="PS50878">
    <property type="entry name" value="RT_POL"/>
    <property type="match status" value="1"/>
</dbReference>
<dbReference type="PANTHER" id="PTHR24559:SF444">
    <property type="entry name" value="REVERSE TRANSCRIPTASE DOMAIN-CONTAINING PROTEIN"/>
    <property type="match status" value="1"/>
</dbReference>
<dbReference type="AlphaFoldDB" id="A0A6L2JWG6"/>
<evidence type="ECO:0000259" key="1">
    <source>
        <dbReference type="PROSITE" id="PS50878"/>
    </source>
</evidence>
<dbReference type="InterPro" id="IPR000477">
    <property type="entry name" value="RT_dom"/>
</dbReference>
<name>A0A6L2JWG6_TANCI</name>
<dbReference type="EMBL" id="BKCJ010001421">
    <property type="protein sequence ID" value="GEU41316.1"/>
    <property type="molecule type" value="Genomic_DNA"/>
</dbReference>
<feature type="domain" description="Reverse transcriptase" evidence="1">
    <location>
        <begin position="139"/>
        <end position="327"/>
    </location>
</feature>
<reference evidence="2" key="1">
    <citation type="journal article" date="2019" name="Sci. Rep.">
        <title>Draft genome of Tanacetum cinerariifolium, the natural source of mosquito coil.</title>
        <authorList>
            <person name="Yamashiro T."/>
            <person name="Shiraishi A."/>
            <person name="Satake H."/>
            <person name="Nakayama K."/>
        </authorList>
    </citation>
    <scope>NUCLEOTIDE SEQUENCE</scope>
</reference>
<dbReference type="GO" id="GO:0003964">
    <property type="term" value="F:RNA-directed DNA polymerase activity"/>
    <property type="evidence" value="ECO:0007669"/>
    <property type="project" value="UniProtKB-KW"/>
</dbReference>
<organism evidence="2">
    <name type="scientific">Tanacetum cinerariifolium</name>
    <name type="common">Dalmatian daisy</name>
    <name type="synonym">Chrysanthemum cinerariifolium</name>
    <dbReference type="NCBI Taxonomy" id="118510"/>
    <lineage>
        <taxon>Eukaryota</taxon>
        <taxon>Viridiplantae</taxon>
        <taxon>Streptophyta</taxon>
        <taxon>Embryophyta</taxon>
        <taxon>Tracheophyta</taxon>
        <taxon>Spermatophyta</taxon>
        <taxon>Magnoliopsida</taxon>
        <taxon>eudicotyledons</taxon>
        <taxon>Gunneridae</taxon>
        <taxon>Pentapetalae</taxon>
        <taxon>asterids</taxon>
        <taxon>campanulids</taxon>
        <taxon>Asterales</taxon>
        <taxon>Asteraceae</taxon>
        <taxon>Asteroideae</taxon>
        <taxon>Anthemideae</taxon>
        <taxon>Anthemidinae</taxon>
        <taxon>Tanacetum</taxon>
    </lineage>
</organism>
<proteinExistence type="predicted"/>
<dbReference type="InterPro" id="IPR043128">
    <property type="entry name" value="Rev_trsase/Diguanyl_cyclase"/>
</dbReference>
<evidence type="ECO:0000313" key="2">
    <source>
        <dbReference type="EMBL" id="GEU41316.1"/>
    </source>
</evidence>
<dbReference type="InterPro" id="IPR053134">
    <property type="entry name" value="RNA-dir_DNA_polymerase"/>
</dbReference>
<comment type="caution">
    <text evidence="2">The sequence shown here is derived from an EMBL/GenBank/DDBJ whole genome shotgun (WGS) entry which is preliminary data.</text>
</comment>
<gene>
    <name evidence="2" type="ORF">Tci_013294</name>
</gene>
<keyword evidence="2" id="KW-0808">Transferase</keyword>
<accession>A0A6L2JWG6</accession>
<dbReference type="PANTHER" id="PTHR24559">
    <property type="entry name" value="TRANSPOSON TY3-I GAG-POL POLYPROTEIN"/>
    <property type="match status" value="1"/>
</dbReference>
<keyword evidence="2" id="KW-0695">RNA-directed DNA polymerase</keyword>
<dbReference type="InterPro" id="IPR043502">
    <property type="entry name" value="DNA/RNA_pol_sf"/>
</dbReference>
<protein>
    <submittedName>
        <fullName evidence="2">Putative reverse transcriptase domain-containing protein</fullName>
    </submittedName>
</protein>
<dbReference type="Gene3D" id="3.30.70.270">
    <property type="match status" value="1"/>
</dbReference>
<sequence>MSSARIKRIVTQQIDNAIEVIAIYEAKTRMTHDSMDQVVRYEAKVTPNGPEIKAKDAIIANLKYTIELANGKIIGTDSIIRGCTLNFLSHPFNIDSMPVELGSFNGDETLMIQGNRIDGYSSIVASEQRAELFDRIGMLERDNMRLRGMLGELRLCFVKKKDAYFRMRIDYRKLDKLTVNNRYLLSRINDFFDQLQGPKVYSKIDLRSSYHHLRVHEEEDIPKTVFRTRYGHYEFQVMPFGLTNTPAIYKYLMNQVCKSYLDKFVIVFIDDILIYSKRKKEHEEHLEEPVKITDRDVKRLKQSRIPTIKVWWNSKREPEFTWEREDQMQKRKSPEKVLVMEEVNKPVTKYINAVAIVRIGNDKDKGGDEVVDKSFLEPIEPIENEEATDDIIDN</sequence>
<keyword evidence="2" id="KW-0548">Nucleotidyltransferase</keyword>
<dbReference type="CDD" id="cd01647">
    <property type="entry name" value="RT_LTR"/>
    <property type="match status" value="1"/>
</dbReference>
<dbReference type="Gene3D" id="3.10.10.10">
    <property type="entry name" value="HIV Type 1 Reverse Transcriptase, subunit A, domain 1"/>
    <property type="match status" value="1"/>
</dbReference>
<dbReference type="SUPFAM" id="SSF56672">
    <property type="entry name" value="DNA/RNA polymerases"/>
    <property type="match status" value="1"/>
</dbReference>
<dbReference type="Pfam" id="PF00078">
    <property type="entry name" value="RVT_1"/>
    <property type="match status" value="1"/>
</dbReference>